<organism evidence="1 2">
    <name type="scientific">Motilibacter deserti</name>
    <dbReference type="NCBI Taxonomy" id="2714956"/>
    <lineage>
        <taxon>Bacteria</taxon>
        <taxon>Bacillati</taxon>
        <taxon>Actinomycetota</taxon>
        <taxon>Actinomycetes</taxon>
        <taxon>Motilibacterales</taxon>
        <taxon>Motilibacteraceae</taxon>
        <taxon>Motilibacter</taxon>
    </lineage>
</organism>
<evidence type="ECO:0000313" key="1">
    <source>
        <dbReference type="EMBL" id="NHC14560.1"/>
    </source>
</evidence>
<reference evidence="1 2" key="1">
    <citation type="submission" date="2020-03" db="EMBL/GenBank/DDBJ databases">
        <title>Two novel Motilibacter sp.</title>
        <authorList>
            <person name="Liu S."/>
        </authorList>
    </citation>
    <scope>NUCLEOTIDE SEQUENCE [LARGE SCALE GENOMIC DNA]</scope>
    <source>
        <strain evidence="1 2">E257</strain>
    </source>
</reference>
<sequence>MPDLDETALLQGRVVHRDQALAELTRSALAWRVRSRRWRAVHRDVFCIDQGPLGPEGTAWAALLAAGRGAALSHGTAGWLWGLLDAPPALVHLTVPAGRRAVRLEGVRVHRSRLLDLAAHPAAAPRRTRLEHTVIDLVAAAPDLDSALALVAAAVQRRLTTPARLRTAVEARKAFRWRRDLVAVLVDVARGAQSLLELRYVRDVERAHGLPRGRLQSVERVAGQRVYRDVEYEDYGVCVELDGRLGHDAPRDRWRDKARDNLVAVSGRLSLRYGYADVTVRLCASAVQLAAVLTARGWAGKLRRCVRCSTP</sequence>
<protein>
    <recommendedName>
        <fullName evidence="3">Transcriptional regulator, AbiEi antitoxin, Type IV TA system</fullName>
    </recommendedName>
</protein>
<dbReference type="EMBL" id="JAANNP010000007">
    <property type="protein sequence ID" value="NHC14560.1"/>
    <property type="molecule type" value="Genomic_DNA"/>
</dbReference>
<dbReference type="RefSeq" id="WP_166282203.1">
    <property type="nucleotide sequence ID" value="NZ_JAANNP010000007.1"/>
</dbReference>
<accession>A0ABX0GVJ2</accession>
<evidence type="ECO:0000313" key="2">
    <source>
        <dbReference type="Proteomes" id="UP000800981"/>
    </source>
</evidence>
<comment type="caution">
    <text evidence="1">The sequence shown here is derived from an EMBL/GenBank/DDBJ whole genome shotgun (WGS) entry which is preliminary data.</text>
</comment>
<gene>
    <name evidence="1" type="ORF">G9H71_12305</name>
</gene>
<proteinExistence type="predicted"/>
<dbReference type="Proteomes" id="UP000800981">
    <property type="component" value="Unassembled WGS sequence"/>
</dbReference>
<evidence type="ECO:0008006" key="3">
    <source>
        <dbReference type="Google" id="ProtNLM"/>
    </source>
</evidence>
<name>A0ABX0GVJ2_9ACTN</name>
<keyword evidence="2" id="KW-1185">Reference proteome</keyword>